<evidence type="ECO:0000256" key="6">
    <source>
        <dbReference type="ARBA" id="ARBA00022801"/>
    </source>
</evidence>
<dbReference type="KEGG" id="pmuc:ING2E5A_0328"/>
<dbReference type="Pfam" id="PF02836">
    <property type="entry name" value="Glyco_hydro_2_C"/>
    <property type="match status" value="1"/>
</dbReference>
<keyword evidence="7" id="KW-0106">Calcium</keyword>
<keyword evidence="8 10" id="KW-0326">Glycosidase</keyword>
<dbReference type="InterPro" id="IPR017853">
    <property type="entry name" value="GH"/>
</dbReference>
<keyword evidence="14" id="KW-1185">Reference proteome</keyword>
<dbReference type="InterPro" id="IPR006102">
    <property type="entry name" value="Ig-like_GH2"/>
</dbReference>
<evidence type="ECO:0000259" key="12">
    <source>
        <dbReference type="SMART" id="SM01038"/>
    </source>
</evidence>
<feature type="signal peptide" evidence="11">
    <location>
        <begin position="1"/>
        <end position="19"/>
    </location>
</feature>
<dbReference type="Pfam" id="PF00703">
    <property type="entry name" value="Glyco_hydro_2"/>
    <property type="match status" value="1"/>
</dbReference>
<reference evidence="13 14" key="1">
    <citation type="submission" date="2016-08" db="EMBL/GenBank/DDBJ databases">
        <authorList>
            <person name="Seilhamer J.J."/>
        </authorList>
    </citation>
    <scope>NUCLEOTIDE SEQUENCE [LARGE SCALE GENOMIC DNA]</scope>
    <source>
        <strain evidence="13">ING2-E5A</strain>
    </source>
</reference>
<dbReference type="GO" id="GO:0009341">
    <property type="term" value="C:beta-galactosidase complex"/>
    <property type="evidence" value="ECO:0007669"/>
    <property type="project" value="InterPro"/>
</dbReference>
<accession>A0A1G4G3V4</accession>
<dbReference type="SMART" id="SM01038">
    <property type="entry name" value="Bgal_small_N"/>
    <property type="match status" value="1"/>
</dbReference>
<dbReference type="InterPro" id="IPR011013">
    <property type="entry name" value="Gal_mutarotase_sf_dom"/>
</dbReference>
<dbReference type="Pfam" id="PF02837">
    <property type="entry name" value="Glyco_hydro_2_N"/>
    <property type="match status" value="1"/>
</dbReference>
<dbReference type="Pfam" id="PF16353">
    <property type="entry name" value="LacZ_4"/>
    <property type="match status" value="1"/>
</dbReference>
<evidence type="ECO:0000256" key="3">
    <source>
        <dbReference type="ARBA" id="ARBA00007401"/>
    </source>
</evidence>
<organism evidence="13 14">
    <name type="scientific">Petrimonas mucosa</name>
    <dbReference type="NCBI Taxonomy" id="1642646"/>
    <lineage>
        <taxon>Bacteria</taxon>
        <taxon>Pseudomonadati</taxon>
        <taxon>Bacteroidota</taxon>
        <taxon>Bacteroidia</taxon>
        <taxon>Bacteroidales</taxon>
        <taxon>Dysgonomonadaceae</taxon>
        <taxon>Petrimonas</taxon>
    </lineage>
</organism>
<dbReference type="SUPFAM" id="SSF49303">
    <property type="entry name" value="beta-Galactosidase/glucuronidase domain"/>
    <property type="match status" value="2"/>
</dbReference>
<dbReference type="InterPro" id="IPR023230">
    <property type="entry name" value="Glyco_hydro_2_CS"/>
</dbReference>
<dbReference type="FunFam" id="3.20.20.80:FF:000121">
    <property type="entry name" value="Beta-galactosidase"/>
    <property type="match status" value="1"/>
</dbReference>
<evidence type="ECO:0000256" key="8">
    <source>
        <dbReference type="ARBA" id="ARBA00023295"/>
    </source>
</evidence>
<evidence type="ECO:0000256" key="4">
    <source>
        <dbReference type="ARBA" id="ARBA00011245"/>
    </source>
</evidence>
<dbReference type="InterPro" id="IPR004199">
    <property type="entry name" value="B-gal_small/dom_5"/>
</dbReference>
<dbReference type="InterPro" id="IPR032312">
    <property type="entry name" value="LacZ_4"/>
</dbReference>
<dbReference type="Gene3D" id="2.60.40.10">
    <property type="entry name" value="Immunoglobulins"/>
    <property type="match status" value="2"/>
</dbReference>
<dbReference type="InterPro" id="IPR006103">
    <property type="entry name" value="Glyco_hydro_2_cat"/>
</dbReference>
<evidence type="ECO:0000256" key="9">
    <source>
        <dbReference type="ARBA" id="ARBA00032230"/>
    </source>
</evidence>
<dbReference type="SUPFAM" id="SSF49785">
    <property type="entry name" value="Galactose-binding domain-like"/>
    <property type="match status" value="1"/>
</dbReference>
<proteinExistence type="inferred from homology"/>
<name>A0A1G4G3V4_9BACT</name>
<sequence>MKKISIFLSICLAYGLATAQEQADRYTEITDAKLVHINRLQPRSTFYTFNSLKDAMNAPFSSKGSNVVLLNGTWKFHYTDNFNERPKEGFQDTDFDDSRWNDIRVPGNWETEGFGVPIYVNTTYEFTSPGHAPYWDRPNPPFVPEEFNPTGTYRKTFTLPDNWQGKEIILVAEATRGAAYYYLNGKFVGMNKQGKLPARFNVTEQAQTGENVLAVQIHRWSSGSYLECQDFWRLSGFDRDVYLYARPKLHLADIFAKPELDENYTDGLFSLDVTVASPEQDRSPFTVTYTLLDEDGKKVAGGSHADTDSGKAPTSLRFEKAFQNVSFISFKQTVPGVKKWSAETPHLYTLNLELKDETGTSVEATSLKIGFRKVEIKNRQFLVNGQPVLLKGVNLHEHDEYTGHYVTEELMRKDFELFRRYNVNAVRTSHYPQQEMFYRLADEYGIYVIDEANIESHGMGYSLRTGGTLGNNPLFLEDHLSRTIGMVERDKNHPCVITWSLGNEAGNGYNFYETYRWIKSRDLSRPVQYERAEMEWNSDIFAPMYADPDEIERFANDPSSDRPLILCEYAHAMGNSLGNFTEYWEIIRRYPLLQGGFIWDWVDQGLVKHDEKGNRFWAYGADFGPKGTPSSGNFCINGMVFPDRSVKPQTEEMRKVYQNIWFRNFNPQDGSVEIFNEHFFTDLKPYRFTFSIKSAGKELGRGTLNVEAAPQQTVKTTIPGWTRYAGKKEQLTVTFSVIQKEEERLIPAGWVVARDQFVINNPPVLRMDNPKAAKIEETGKSIIVSGRRYKAIFDKQSGLLTSYQIDGTEYINEGVGPRPFFWRAPNDNDYGARLPKRLSAWREASYREPVAENLRITQGETTTISYRYNYPEVGAINEVTYTLYDNGTIHISNQFDASASKTELIPRIGMRMQLTGKLVQADYYGRGPWENYADRKSSTFLDRYSSPVSEMVTRYILPQENGHHTDTRWLALTQKSGKGLLFVSDDLFEFNVSNYLLETVSNGESLNNDAPAGTAPRNKHINDYRPSDLVDLFIDQRMQGLGGNNSWGKLPLEKYLIRPGKSKVTYGFTLIPIGNRREIDRHFGFSEKK</sequence>
<comment type="cofactor">
    <cofactor evidence="2">
        <name>Ca(2+)</name>
        <dbReference type="ChEBI" id="CHEBI:29108"/>
    </cofactor>
</comment>
<dbReference type="PANTHER" id="PTHR46323">
    <property type="entry name" value="BETA-GALACTOSIDASE"/>
    <property type="match status" value="1"/>
</dbReference>
<dbReference type="PROSITE" id="PS00719">
    <property type="entry name" value="GLYCOSYL_HYDROL_F2_1"/>
    <property type="match status" value="1"/>
</dbReference>
<dbReference type="InterPro" id="IPR014718">
    <property type="entry name" value="GH-type_carb-bd"/>
</dbReference>
<dbReference type="SUPFAM" id="SSF74650">
    <property type="entry name" value="Galactose mutarotase-like"/>
    <property type="match status" value="1"/>
</dbReference>
<dbReference type="InterPro" id="IPR050347">
    <property type="entry name" value="Bact_Beta-galactosidase"/>
</dbReference>
<comment type="catalytic activity">
    <reaction evidence="1 10">
        <text>Hydrolysis of terminal non-reducing beta-D-galactose residues in beta-D-galactosides.</text>
        <dbReference type="EC" id="3.2.1.23"/>
    </reaction>
</comment>
<dbReference type="GO" id="GO:0005990">
    <property type="term" value="P:lactose catabolic process"/>
    <property type="evidence" value="ECO:0007669"/>
    <property type="project" value="TreeGrafter"/>
</dbReference>
<dbReference type="EC" id="3.2.1.23" evidence="5 10"/>
<dbReference type="GO" id="GO:0004565">
    <property type="term" value="F:beta-galactosidase activity"/>
    <property type="evidence" value="ECO:0007669"/>
    <property type="project" value="UniProtKB-EC"/>
</dbReference>
<dbReference type="PRINTS" id="PR00132">
    <property type="entry name" value="GLHYDRLASE2"/>
</dbReference>
<gene>
    <name evidence="13" type="primary">lacZ1</name>
    <name evidence="13" type="ORF">ING2E5A_0328</name>
</gene>
<evidence type="ECO:0000256" key="5">
    <source>
        <dbReference type="ARBA" id="ARBA00012756"/>
    </source>
</evidence>
<dbReference type="GO" id="GO:0030246">
    <property type="term" value="F:carbohydrate binding"/>
    <property type="evidence" value="ECO:0007669"/>
    <property type="project" value="InterPro"/>
</dbReference>
<evidence type="ECO:0000256" key="11">
    <source>
        <dbReference type="SAM" id="SignalP"/>
    </source>
</evidence>
<dbReference type="InterPro" id="IPR013783">
    <property type="entry name" value="Ig-like_fold"/>
</dbReference>
<dbReference type="InterPro" id="IPR036156">
    <property type="entry name" value="Beta-gal/glucu_dom_sf"/>
</dbReference>
<dbReference type="Gene3D" id="2.70.98.10">
    <property type="match status" value="1"/>
</dbReference>
<dbReference type="AlphaFoldDB" id="A0A1G4G3V4"/>
<dbReference type="InterPro" id="IPR006101">
    <property type="entry name" value="Glyco_hydro_2"/>
</dbReference>
<evidence type="ECO:0000256" key="2">
    <source>
        <dbReference type="ARBA" id="ARBA00001913"/>
    </source>
</evidence>
<evidence type="ECO:0000256" key="7">
    <source>
        <dbReference type="ARBA" id="ARBA00022837"/>
    </source>
</evidence>
<dbReference type="EMBL" id="LT608328">
    <property type="protein sequence ID" value="SCM55401.1"/>
    <property type="molecule type" value="Genomic_DNA"/>
</dbReference>
<dbReference type="RefSeq" id="WP_071135893.1">
    <property type="nucleotide sequence ID" value="NZ_LT608328.1"/>
</dbReference>
<dbReference type="Gene3D" id="3.20.20.80">
    <property type="entry name" value="Glycosidases"/>
    <property type="match status" value="1"/>
</dbReference>
<evidence type="ECO:0000256" key="1">
    <source>
        <dbReference type="ARBA" id="ARBA00001412"/>
    </source>
</evidence>
<comment type="subunit">
    <text evidence="4">Monomer.</text>
</comment>
<dbReference type="InterPro" id="IPR008979">
    <property type="entry name" value="Galactose-bd-like_sf"/>
</dbReference>
<dbReference type="PANTHER" id="PTHR46323:SF2">
    <property type="entry name" value="BETA-GALACTOSIDASE"/>
    <property type="match status" value="1"/>
</dbReference>
<evidence type="ECO:0000313" key="13">
    <source>
        <dbReference type="EMBL" id="SCM55401.1"/>
    </source>
</evidence>
<comment type="similarity">
    <text evidence="3 10">Belongs to the glycosyl hydrolase 2 family.</text>
</comment>
<feature type="chain" id="PRO_5009603754" description="Beta-galactosidase" evidence="11">
    <location>
        <begin position="20"/>
        <end position="1089"/>
    </location>
</feature>
<dbReference type="Gene3D" id="2.60.120.260">
    <property type="entry name" value="Galactose-binding domain-like"/>
    <property type="match status" value="1"/>
</dbReference>
<dbReference type="Proteomes" id="UP000178485">
    <property type="component" value="Chromosome i"/>
</dbReference>
<dbReference type="Pfam" id="PF02929">
    <property type="entry name" value="Bgal_small_N"/>
    <property type="match status" value="1"/>
</dbReference>
<keyword evidence="6 10" id="KW-0378">Hydrolase</keyword>
<keyword evidence="11" id="KW-0732">Signal</keyword>
<dbReference type="InterPro" id="IPR006104">
    <property type="entry name" value="Glyco_hydro_2_N"/>
</dbReference>
<dbReference type="SUPFAM" id="SSF51445">
    <property type="entry name" value="(Trans)glycosidases"/>
    <property type="match status" value="1"/>
</dbReference>
<protein>
    <recommendedName>
        <fullName evidence="5 10">Beta-galactosidase</fullName>
        <ecNumber evidence="5 10">3.2.1.23</ecNumber>
    </recommendedName>
    <alternativeName>
        <fullName evidence="9 10">Lactase</fullName>
    </alternativeName>
</protein>
<evidence type="ECO:0000313" key="14">
    <source>
        <dbReference type="Proteomes" id="UP000178485"/>
    </source>
</evidence>
<evidence type="ECO:0000256" key="10">
    <source>
        <dbReference type="RuleBase" id="RU361154"/>
    </source>
</evidence>
<dbReference type="STRING" id="1642646.ING2E5A_0328"/>
<feature type="domain" description="Beta galactosidase small chain/" evidence="12">
    <location>
        <begin position="783"/>
        <end position="1071"/>
    </location>
</feature>